<sequence>MRTKLIMVISAAMLLIPAAYAAQEEIVDLGPYQVSFSLESGRNCTVQVAEPVEGKTPTGIDYTERLTLLECDDGQVQIKVTSYNSPVPAGDGVTKTLSRKLPWNIGYIGVETKERLLDRHTGFLTTFEEVSGEDTYQAAYWLDRYLAPGDYLGKTSCVITSSLPWTATKELIDSVHIEKAVATGKASTGVTVTAGPYEVSFDLGEKNYTIIQEGPEPGETEEGLGLERHRIILDGGIRAATIDITSYDGYRPVNLRTEMLLAEASLQKRGYTEHNASEWTIGGETGVLGTGEDDDHQILYVAIFWPDQVQTEEGPVLGMTRCEMDSSYWWDATEMLLNTIRVKRAEE</sequence>
<comment type="caution">
    <text evidence="1">The sequence shown here is derived from an EMBL/GenBank/DDBJ whole genome shotgun (WGS) entry which is preliminary data.</text>
</comment>
<protein>
    <submittedName>
        <fullName evidence="1">Uncharacterized protein</fullName>
    </submittedName>
</protein>
<dbReference type="PATRIC" id="fig|301375.7.peg.1041"/>
<evidence type="ECO:0000313" key="1">
    <source>
        <dbReference type="EMBL" id="KUK44372.1"/>
    </source>
</evidence>
<reference evidence="1 2" key="1">
    <citation type="journal article" date="2015" name="MBio">
        <title>Genome-Resolved Metagenomic Analysis Reveals Roles for Candidate Phyla and Other Microbial Community Members in Biogeochemical Transformations in Oil Reservoirs.</title>
        <authorList>
            <person name="Hu P."/>
            <person name="Tom L."/>
            <person name="Singh A."/>
            <person name="Thomas B.C."/>
            <person name="Baker B.J."/>
            <person name="Piceno Y.M."/>
            <person name="Andersen G.L."/>
            <person name="Banfield J.F."/>
        </authorList>
    </citation>
    <scope>NUCLEOTIDE SEQUENCE [LARGE SCALE GENOMIC DNA]</scope>
    <source>
        <strain evidence="1">57_489</strain>
    </source>
</reference>
<evidence type="ECO:0000313" key="2">
    <source>
        <dbReference type="Proteomes" id="UP000057043"/>
    </source>
</evidence>
<gene>
    <name evidence="1" type="ORF">XD72_1211</name>
</gene>
<accession>A0A101FU55</accession>
<dbReference type="Proteomes" id="UP000057043">
    <property type="component" value="Unassembled WGS sequence"/>
</dbReference>
<name>A0A101FU55_9EURY</name>
<organism evidence="1 2">
    <name type="scientific">Methanothrix harundinacea</name>
    <dbReference type="NCBI Taxonomy" id="301375"/>
    <lineage>
        <taxon>Archaea</taxon>
        <taxon>Methanobacteriati</taxon>
        <taxon>Methanobacteriota</taxon>
        <taxon>Stenosarchaea group</taxon>
        <taxon>Methanomicrobia</taxon>
        <taxon>Methanotrichales</taxon>
        <taxon>Methanotrichaceae</taxon>
        <taxon>Methanothrix</taxon>
    </lineage>
</organism>
<dbReference type="EMBL" id="LGFT01000026">
    <property type="protein sequence ID" value="KUK44372.1"/>
    <property type="molecule type" value="Genomic_DNA"/>
</dbReference>
<proteinExistence type="predicted"/>
<dbReference type="AlphaFoldDB" id="A0A101FU55"/>